<dbReference type="InterPro" id="IPR036317">
    <property type="entry name" value="Cullin_homology_sf"/>
</dbReference>
<dbReference type="InterPro" id="IPR045093">
    <property type="entry name" value="Cullin"/>
</dbReference>
<sequence length="88" mass="10084">MTQKLSFLDIKNYTGIEDKELRQAPQSLACGKVRVLQKIPQGRDVEGKDEVVFNDDFSAPLYHIKLIYVLMGKCNSNEGDGRRNHEHH</sequence>
<dbReference type="AlphaFoldDB" id="A0A1D6HBQ0"/>
<dbReference type="PANTHER" id="PTHR11932">
    <property type="entry name" value="CULLIN"/>
    <property type="match status" value="1"/>
</dbReference>
<dbReference type="EMBL" id="CM000781">
    <property type="protein sequence ID" value="AQK72128.1"/>
    <property type="molecule type" value="Genomic_DNA"/>
</dbReference>
<dbReference type="STRING" id="4577.A0A1D6HBQ0"/>
<dbReference type="SUPFAM" id="SSF75632">
    <property type="entry name" value="Cullin homology domain"/>
    <property type="match status" value="1"/>
</dbReference>
<gene>
    <name evidence="2" type="ORF">ZEAMMB73_Zm00001d017011</name>
</gene>
<evidence type="ECO:0000259" key="1">
    <source>
        <dbReference type="Pfam" id="PF26557"/>
    </source>
</evidence>
<organism evidence="2">
    <name type="scientific">Zea mays</name>
    <name type="common">Maize</name>
    <dbReference type="NCBI Taxonomy" id="4577"/>
    <lineage>
        <taxon>Eukaryota</taxon>
        <taxon>Viridiplantae</taxon>
        <taxon>Streptophyta</taxon>
        <taxon>Embryophyta</taxon>
        <taxon>Tracheophyta</taxon>
        <taxon>Spermatophyta</taxon>
        <taxon>Magnoliopsida</taxon>
        <taxon>Liliopsida</taxon>
        <taxon>Poales</taxon>
        <taxon>Poaceae</taxon>
        <taxon>PACMAD clade</taxon>
        <taxon>Panicoideae</taxon>
        <taxon>Andropogonodae</taxon>
        <taxon>Andropogoneae</taxon>
        <taxon>Tripsacinae</taxon>
        <taxon>Zea</taxon>
    </lineage>
</organism>
<dbReference type="Gene3D" id="3.30.230.130">
    <property type="entry name" value="Cullin, Chain C, Domain 2"/>
    <property type="match status" value="1"/>
</dbReference>
<evidence type="ECO:0000313" key="2">
    <source>
        <dbReference type="EMBL" id="AQK72128.1"/>
    </source>
</evidence>
<dbReference type="InterPro" id="IPR059120">
    <property type="entry name" value="Cullin-like_AB"/>
</dbReference>
<dbReference type="InParanoid" id="A0A1D6HBQ0"/>
<feature type="domain" description="Cullin-like alpha+beta" evidence="1">
    <location>
        <begin position="3"/>
        <end position="57"/>
    </location>
</feature>
<protein>
    <recommendedName>
        <fullName evidence="1">Cullin-like alpha+beta domain-containing protein</fullName>
    </recommendedName>
</protein>
<dbReference type="FunFam" id="3.30.230.130:FF:000039">
    <property type="entry name" value="Os03g0786800 protein"/>
    <property type="match status" value="1"/>
</dbReference>
<name>A0A1D6HBQ0_MAIZE</name>
<dbReference type="Pfam" id="PF26557">
    <property type="entry name" value="Cullin_AB"/>
    <property type="match status" value="1"/>
</dbReference>
<proteinExistence type="predicted"/>
<dbReference type="eggNOG" id="KOG2167">
    <property type="taxonomic scope" value="Eukaryota"/>
</dbReference>
<dbReference type="PaxDb" id="4577-GRMZM2G088736_P01"/>
<dbReference type="GO" id="GO:0031625">
    <property type="term" value="F:ubiquitin protein ligase binding"/>
    <property type="evidence" value="ECO:0007669"/>
    <property type="project" value="InterPro"/>
</dbReference>
<accession>A0A1D6HBQ0</accession>
<dbReference type="SMR" id="A0A1D6HBQ0"/>
<dbReference type="GO" id="GO:0006511">
    <property type="term" value="P:ubiquitin-dependent protein catabolic process"/>
    <property type="evidence" value="ECO:0007669"/>
    <property type="project" value="InterPro"/>
</dbReference>
<reference evidence="2" key="1">
    <citation type="submission" date="2015-12" db="EMBL/GenBank/DDBJ databases">
        <title>Update maize B73 reference genome by single molecule sequencing technologies.</title>
        <authorList>
            <consortium name="Maize Genome Sequencing Project"/>
            <person name="Ware D."/>
        </authorList>
    </citation>
    <scope>NUCLEOTIDE SEQUENCE</scope>
    <source>
        <tissue evidence="2">Seedling</tissue>
    </source>
</reference>